<dbReference type="OrthoDB" id="9776313at2"/>
<dbReference type="InterPro" id="IPR001509">
    <property type="entry name" value="Epimerase_deHydtase"/>
</dbReference>
<keyword evidence="3" id="KW-1185">Reference proteome</keyword>
<proteinExistence type="predicted"/>
<dbReference type="SUPFAM" id="SSF51735">
    <property type="entry name" value="NAD(P)-binding Rossmann-fold domains"/>
    <property type="match status" value="1"/>
</dbReference>
<name>A0A418NKX4_9SPHN</name>
<organism evidence="2 3">
    <name type="scientific">Pelagerythrobacter aerophilus</name>
    <dbReference type="NCBI Taxonomy" id="2306995"/>
    <lineage>
        <taxon>Bacteria</taxon>
        <taxon>Pseudomonadati</taxon>
        <taxon>Pseudomonadota</taxon>
        <taxon>Alphaproteobacteria</taxon>
        <taxon>Sphingomonadales</taxon>
        <taxon>Erythrobacteraceae</taxon>
        <taxon>Pelagerythrobacter</taxon>
    </lineage>
</organism>
<accession>A0A418NKX4</accession>
<dbReference type="GO" id="GO:0044877">
    <property type="term" value="F:protein-containing complex binding"/>
    <property type="evidence" value="ECO:0007669"/>
    <property type="project" value="TreeGrafter"/>
</dbReference>
<sequence>MAAHDPINGKLVAMTGGSGFFGRHVAQALLERGARLRIASRHPQKAFSLKPLAQLGQIEFMPCDVRDPASAAAAVRGADAVVNLVAAFEGDLMKLICGGARNVAEAARDVGAATMVHVSAIGADAESTAAYARAKALSEEEVLAAFPGATILRPSILFAEDNGFVQMLADLISALPVLPVFARQAKLQLLFVDDAADAVAAALADPRKHGGKTYEIAGPEAIGMMDLHQRIAAAQGRERHFIAMPDALSALFAALPGTPMNGDQWCLLKQGNVPSGAYPGLDKLGVQPRPLGLFLDRWMVRYRKHGRFSDRTRGAV</sequence>
<evidence type="ECO:0000259" key="1">
    <source>
        <dbReference type="Pfam" id="PF01370"/>
    </source>
</evidence>
<evidence type="ECO:0000313" key="3">
    <source>
        <dbReference type="Proteomes" id="UP000285092"/>
    </source>
</evidence>
<dbReference type="InterPro" id="IPR051207">
    <property type="entry name" value="ComplexI_NDUFA9_subunit"/>
</dbReference>
<dbReference type="PANTHER" id="PTHR12126">
    <property type="entry name" value="NADH-UBIQUINONE OXIDOREDUCTASE 39 KDA SUBUNIT-RELATED"/>
    <property type="match status" value="1"/>
</dbReference>
<dbReference type="RefSeq" id="WP_119511898.1">
    <property type="nucleotide sequence ID" value="NZ_QXFK01000011.1"/>
</dbReference>
<dbReference type="PANTHER" id="PTHR12126:SF11">
    <property type="entry name" value="NADH DEHYDROGENASE [UBIQUINONE] 1 ALPHA SUBCOMPLEX SUBUNIT 9, MITOCHONDRIAL"/>
    <property type="match status" value="1"/>
</dbReference>
<gene>
    <name evidence="2" type="ORF">D2V04_03205</name>
</gene>
<comment type="caution">
    <text evidence="2">The sequence shown here is derived from an EMBL/GenBank/DDBJ whole genome shotgun (WGS) entry which is preliminary data.</text>
</comment>
<dbReference type="Gene3D" id="3.40.50.720">
    <property type="entry name" value="NAD(P)-binding Rossmann-like Domain"/>
    <property type="match status" value="1"/>
</dbReference>
<dbReference type="AlphaFoldDB" id="A0A418NKX4"/>
<dbReference type="InterPro" id="IPR036291">
    <property type="entry name" value="NAD(P)-bd_dom_sf"/>
</dbReference>
<dbReference type="Proteomes" id="UP000285092">
    <property type="component" value="Unassembled WGS sequence"/>
</dbReference>
<feature type="domain" description="NAD-dependent epimerase/dehydratase" evidence="1">
    <location>
        <begin position="13"/>
        <end position="217"/>
    </location>
</feature>
<protein>
    <submittedName>
        <fullName evidence="2">SDR family NAD(P)-dependent oxidoreductase</fullName>
    </submittedName>
</protein>
<dbReference type="EMBL" id="QXFK01000011">
    <property type="protein sequence ID" value="RIV80312.1"/>
    <property type="molecule type" value="Genomic_DNA"/>
</dbReference>
<evidence type="ECO:0000313" key="2">
    <source>
        <dbReference type="EMBL" id="RIV80312.1"/>
    </source>
</evidence>
<dbReference type="Pfam" id="PF01370">
    <property type="entry name" value="Epimerase"/>
    <property type="match status" value="1"/>
</dbReference>
<reference evidence="2 3" key="1">
    <citation type="submission" date="2018-08" db="EMBL/GenBank/DDBJ databases">
        <title>Altererythrobacter sp.Ery1 and Ery12, the genome sequencing of novel strains in genus Alterythrobacter.</title>
        <authorList>
            <person name="Cheng H."/>
            <person name="Wu Y.-H."/>
            <person name="Fang C."/>
            <person name="Xu X.-W."/>
        </authorList>
    </citation>
    <scope>NUCLEOTIDE SEQUENCE [LARGE SCALE GENOMIC DNA]</scope>
    <source>
        <strain evidence="2 3">Ery1</strain>
    </source>
</reference>